<evidence type="ECO:0000256" key="4">
    <source>
        <dbReference type="RuleBase" id="RU361153"/>
    </source>
</evidence>
<dbReference type="SUPFAM" id="SSF51445">
    <property type="entry name" value="(Trans)glycosidases"/>
    <property type="match status" value="1"/>
</dbReference>
<evidence type="ECO:0000259" key="5">
    <source>
        <dbReference type="Pfam" id="PF00150"/>
    </source>
</evidence>
<dbReference type="PANTHER" id="PTHR31297:SF17">
    <property type="entry name" value="ENDOGLUCANASE"/>
    <property type="match status" value="1"/>
</dbReference>
<organism evidence="6 7">
    <name type="scientific">Luteolibacter soli</name>
    <dbReference type="NCBI Taxonomy" id="3135280"/>
    <lineage>
        <taxon>Bacteria</taxon>
        <taxon>Pseudomonadati</taxon>
        <taxon>Verrucomicrobiota</taxon>
        <taxon>Verrucomicrobiia</taxon>
        <taxon>Verrucomicrobiales</taxon>
        <taxon>Verrucomicrobiaceae</taxon>
        <taxon>Luteolibacter</taxon>
    </lineage>
</organism>
<evidence type="ECO:0000256" key="2">
    <source>
        <dbReference type="ARBA" id="ARBA00022801"/>
    </source>
</evidence>
<dbReference type="InterPro" id="IPR050386">
    <property type="entry name" value="Glycosyl_hydrolase_5"/>
</dbReference>
<keyword evidence="1" id="KW-0732">Signal</keyword>
<dbReference type="GO" id="GO:0016787">
    <property type="term" value="F:hydrolase activity"/>
    <property type="evidence" value="ECO:0007669"/>
    <property type="project" value="UniProtKB-KW"/>
</dbReference>
<keyword evidence="3 4" id="KW-0326">Glycosidase</keyword>
<dbReference type="PANTHER" id="PTHR31297">
    <property type="entry name" value="GLUCAN ENDO-1,6-BETA-GLUCOSIDASE B"/>
    <property type="match status" value="1"/>
</dbReference>
<dbReference type="PROSITE" id="PS00659">
    <property type="entry name" value="GLYCOSYL_HYDROL_F5"/>
    <property type="match status" value="1"/>
</dbReference>
<evidence type="ECO:0000256" key="1">
    <source>
        <dbReference type="ARBA" id="ARBA00022729"/>
    </source>
</evidence>
<dbReference type="InterPro" id="IPR001547">
    <property type="entry name" value="Glyco_hydro_5"/>
</dbReference>
<proteinExistence type="inferred from homology"/>
<evidence type="ECO:0000313" key="7">
    <source>
        <dbReference type="Proteomes" id="UP001371305"/>
    </source>
</evidence>
<gene>
    <name evidence="6" type="ORF">WKV53_15140</name>
</gene>
<reference evidence="6 7" key="1">
    <citation type="submission" date="2024-04" db="EMBL/GenBank/DDBJ databases">
        <title>Luteolibacter sp. isolated from soil.</title>
        <authorList>
            <person name="An J."/>
        </authorList>
    </citation>
    <scope>NUCLEOTIDE SEQUENCE [LARGE SCALE GENOMIC DNA]</scope>
    <source>
        <strain evidence="6 7">Y139</strain>
    </source>
</reference>
<evidence type="ECO:0000313" key="6">
    <source>
        <dbReference type="EMBL" id="MEK7951849.1"/>
    </source>
</evidence>
<name>A0ABU9AVR8_9BACT</name>
<dbReference type="RefSeq" id="WP_341405606.1">
    <property type="nucleotide sequence ID" value="NZ_JBBUKT010000005.1"/>
</dbReference>
<protein>
    <submittedName>
        <fullName evidence="6">Glycoside hydrolase family 5 protein</fullName>
    </submittedName>
</protein>
<dbReference type="EMBL" id="JBBUKT010000005">
    <property type="protein sequence ID" value="MEK7951849.1"/>
    <property type="molecule type" value="Genomic_DNA"/>
</dbReference>
<comment type="similarity">
    <text evidence="4">Belongs to the glycosyl hydrolase 5 (cellulase A) family.</text>
</comment>
<evidence type="ECO:0000256" key="3">
    <source>
        <dbReference type="ARBA" id="ARBA00023295"/>
    </source>
</evidence>
<dbReference type="Gene3D" id="3.20.20.80">
    <property type="entry name" value="Glycosidases"/>
    <property type="match status" value="1"/>
</dbReference>
<keyword evidence="7" id="KW-1185">Reference proteome</keyword>
<dbReference type="InterPro" id="IPR017853">
    <property type="entry name" value="GH"/>
</dbReference>
<dbReference type="InterPro" id="IPR018087">
    <property type="entry name" value="Glyco_hydro_5_CS"/>
</dbReference>
<dbReference type="Proteomes" id="UP001371305">
    <property type="component" value="Unassembled WGS sequence"/>
</dbReference>
<keyword evidence="2 4" id="KW-0378">Hydrolase</keyword>
<dbReference type="Pfam" id="PF00150">
    <property type="entry name" value="Cellulase"/>
    <property type="match status" value="1"/>
</dbReference>
<sequence>MDVSFVLPLMFSRLVLLLALVAPLGAEEFVPFQPSHARLFLRVPGEAAPLKEASVSIGECLPGNYEDTPEKRARLTDISFPITWWKWREVVVKFTPAHDGTMELDLNGPWGEARPGVLRQMEVLWDDLSAKGAVLANGSFEDEAEGKPVGWESPWRPYPAGDKWPLTGREAVEGKRVAASWHGRPLVGKLGVKAGVPVTLTLHARAATVPDFKEPKILSGDTPAHKAAAKLKRGVNFGNGWEAEPGTWGITYDVKDVDLVAEQGFDHIRVPVAWHFYLEDGKIKPEFLAVLEPVLKRAMERKLSVILNWHHYGALEKDPEGNRDAFAKGWKAIATHFKDYPAGLYLELLNEPNGALDYEALTKVHAQAIAAIRSVSPQRILVADPPQWASVPGLDRFFLPDGDDRIITSIHSYEPFQFTHQRAGWVGFQDLRGISYPGPPAVPVSVPDSLKGNAGLVAWLEAYNTRKGTDNPCTAATFELLLDDAAEWSKHFGRAIHVGEFGCYKEADAASRSRYVRDFRMAAEKRGMPWTMWDWKAGFGYWNAEQGKPMLREALFGR</sequence>
<feature type="domain" description="Glycoside hydrolase family 5" evidence="5">
    <location>
        <begin position="244"/>
        <end position="537"/>
    </location>
</feature>
<comment type="caution">
    <text evidence="6">The sequence shown here is derived from an EMBL/GenBank/DDBJ whole genome shotgun (WGS) entry which is preliminary data.</text>
</comment>
<accession>A0ABU9AVR8</accession>